<dbReference type="EMBL" id="QVQW01000072">
    <property type="protein sequence ID" value="RKU41562.1"/>
    <property type="molecule type" value="Genomic_DNA"/>
</dbReference>
<sequence length="528" mass="57499">MDQIVNLDHPTIGSLRGVQQSPEVDQYLGIQYATLPDRFSRGNLVESYAAPVDATRHGPLPVANPANCDQELLLIQHTLPHPEYAFSDTECLTLNVTVPSEDVRAKAGNNLPVLVFIHGGGFVTGSANWPQWELDRLVGLSVEDGKPIVAVGVNYRLGVFGFMASSAMNEAGYKPNNGLHDQKLALRWVQKHIAGFGGSPEEVTVFGCSIGGASGFHHLQSSEPLFKRLAAHGGNGLMRPLPLEVGELGYGMVIKALGLDGLSPAEQVEMLPRIPHAELEAKLRNLPAPLTALVDGDIIRSVPTFKDLSDPVSAKRVFPGMDHCQQLWMGSCGLDGHIFLILKPPQPTEVSYTLARCITNALSASHPDLVAPILSLYNLQSSSSSLIDAASFLTAIGFTLPAQACFDTWKSATGHESYLTSFICSNTWDGPWKGHATHGLDAVFMLQNYNEFLDDEQRDIAVKMGRDMVRFVNGEGVSKDVEVYGGVKDREKDEEQFEKRRELERVVGGQVEVWDRLMDAVGLFMSGA</sequence>
<dbReference type="InterPro" id="IPR050309">
    <property type="entry name" value="Type-B_Carboxylest/Lipase"/>
</dbReference>
<gene>
    <name evidence="2" type="ORF">DL546_003556</name>
</gene>
<proteinExistence type="predicted"/>
<dbReference type="PANTHER" id="PTHR11559">
    <property type="entry name" value="CARBOXYLESTERASE"/>
    <property type="match status" value="1"/>
</dbReference>
<feature type="domain" description="Carboxylesterase type B" evidence="1">
    <location>
        <begin position="9"/>
        <end position="473"/>
    </location>
</feature>
<reference evidence="2 3" key="1">
    <citation type="submission" date="2018-08" db="EMBL/GenBank/DDBJ databases">
        <title>Draft genome of the lignicolous fungus Coniochaeta pulveracea.</title>
        <authorList>
            <person name="Borstlap C.J."/>
            <person name="De Witt R.N."/>
            <person name="Botha A."/>
            <person name="Volschenk H."/>
        </authorList>
    </citation>
    <scope>NUCLEOTIDE SEQUENCE [LARGE SCALE GENOMIC DNA]</scope>
    <source>
        <strain evidence="2 3">CAB683</strain>
    </source>
</reference>
<dbReference type="InterPro" id="IPR002018">
    <property type="entry name" value="CarbesteraseB"/>
</dbReference>
<name>A0A420Y0V6_9PEZI</name>
<comment type="caution">
    <text evidence="2">The sequence shown here is derived from an EMBL/GenBank/DDBJ whole genome shotgun (WGS) entry which is preliminary data.</text>
</comment>
<organism evidence="2 3">
    <name type="scientific">Coniochaeta pulveracea</name>
    <dbReference type="NCBI Taxonomy" id="177199"/>
    <lineage>
        <taxon>Eukaryota</taxon>
        <taxon>Fungi</taxon>
        <taxon>Dikarya</taxon>
        <taxon>Ascomycota</taxon>
        <taxon>Pezizomycotina</taxon>
        <taxon>Sordariomycetes</taxon>
        <taxon>Sordariomycetidae</taxon>
        <taxon>Coniochaetales</taxon>
        <taxon>Coniochaetaceae</taxon>
        <taxon>Coniochaeta</taxon>
    </lineage>
</organism>
<dbReference type="SUPFAM" id="SSF53474">
    <property type="entry name" value="alpha/beta-Hydrolases"/>
    <property type="match status" value="1"/>
</dbReference>
<evidence type="ECO:0000259" key="1">
    <source>
        <dbReference type="Pfam" id="PF00135"/>
    </source>
</evidence>
<evidence type="ECO:0000313" key="3">
    <source>
        <dbReference type="Proteomes" id="UP000275385"/>
    </source>
</evidence>
<keyword evidence="3" id="KW-1185">Reference proteome</keyword>
<dbReference type="Proteomes" id="UP000275385">
    <property type="component" value="Unassembled WGS sequence"/>
</dbReference>
<dbReference type="InterPro" id="IPR029058">
    <property type="entry name" value="AB_hydrolase_fold"/>
</dbReference>
<dbReference type="OrthoDB" id="3200163at2759"/>
<dbReference type="AlphaFoldDB" id="A0A420Y0V6"/>
<dbReference type="Pfam" id="PF00135">
    <property type="entry name" value="COesterase"/>
    <property type="match status" value="1"/>
</dbReference>
<dbReference type="Gene3D" id="3.40.50.1820">
    <property type="entry name" value="alpha/beta hydrolase"/>
    <property type="match status" value="1"/>
</dbReference>
<evidence type="ECO:0000313" key="2">
    <source>
        <dbReference type="EMBL" id="RKU41562.1"/>
    </source>
</evidence>
<accession>A0A420Y0V6</accession>
<dbReference type="STRING" id="177199.A0A420Y0V6"/>
<protein>
    <recommendedName>
        <fullName evidence="1">Carboxylesterase type B domain-containing protein</fullName>
    </recommendedName>
</protein>